<proteinExistence type="predicted"/>
<feature type="transmembrane region" description="Helical" evidence="8">
    <location>
        <begin position="12"/>
        <end position="28"/>
    </location>
</feature>
<feature type="transmembrane region" description="Helical" evidence="8">
    <location>
        <begin position="183"/>
        <end position="216"/>
    </location>
</feature>
<gene>
    <name evidence="10" type="ORF">COT87_01105</name>
</gene>
<dbReference type="AlphaFoldDB" id="A0A2H0VLB3"/>
<accession>A0A2H0VLB3</accession>
<keyword evidence="4" id="KW-0808">Transferase</keyword>
<evidence type="ECO:0000256" key="2">
    <source>
        <dbReference type="ARBA" id="ARBA00022475"/>
    </source>
</evidence>
<dbReference type="PANTHER" id="PTHR33908:SF11">
    <property type="entry name" value="MEMBRANE PROTEIN"/>
    <property type="match status" value="1"/>
</dbReference>
<feature type="transmembrane region" description="Helical" evidence="8">
    <location>
        <begin position="360"/>
        <end position="382"/>
    </location>
</feature>
<dbReference type="PANTHER" id="PTHR33908">
    <property type="entry name" value="MANNOSYLTRANSFERASE YKCB-RELATED"/>
    <property type="match status" value="1"/>
</dbReference>
<keyword evidence="3" id="KW-0328">Glycosyltransferase</keyword>
<evidence type="ECO:0000256" key="8">
    <source>
        <dbReference type="SAM" id="Phobius"/>
    </source>
</evidence>
<comment type="subcellular location">
    <subcellularLocation>
        <location evidence="1">Cell membrane</location>
        <topology evidence="1">Multi-pass membrane protein</topology>
    </subcellularLocation>
</comment>
<dbReference type="Proteomes" id="UP000230796">
    <property type="component" value="Unassembled WGS sequence"/>
</dbReference>
<organism evidence="10 11">
    <name type="scientific">Candidatus Collierbacteria bacterium CG10_big_fil_rev_8_21_14_0_10_44_9</name>
    <dbReference type="NCBI Taxonomy" id="1974535"/>
    <lineage>
        <taxon>Bacteria</taxon>
        <taxon>Candidatus Collieribacteriota</taxon>
    </lineage>
</organism>
<dbReference type="GO" id="GO:0016763">
    <property type="term" value="F:pentosyltransferase activity"/>
    <property type="evidence" value="ECO:0007669"/>
    <property type="project" value="TreeGrafter"/>
</dbReference>
<evidence type="ECO:0000313" key="11">
    <source>
        <dbReference type="Proteomes" id="UP000230796"/>
    </source>
</evidence>
<comment type="caution">
    <text evidence="10">The sequence shown here is derived from an EMBL/GenBank/DDBJ whole genome shotgun (WGS) entry which is preliminary data.</text>
</comment>
<evidence type="ECO:0000259" key="9">
    <source>
        <dbReference type="Pfam" id="PF13231"/>
    </source>
</evidence>
<dbReference type="GO" id="GO:0009103">
    <property type="term" value="P:lipopolysaccharide biosynthetic process"/>
    <property type="evidence" value="ECO:0007669"/>
    <property type="project" value="UniProtKB-ARBA"/>
</dbReference>
<keyword evidence="2" id="KW-1003">Cell membrane</keyword>
<evidence type="ECO:0000256" key="1">
    <source>
        <dbReference type="ARBA" id="ARBA00004651"/>
    </source>
</evidence>
<evidence type="ECO:0000313" key="10">
    <source>
        <dbReference type="EMBL" id="PIR99139.1"/>
    </source>
</evidence>
<feature type="transmembrane region" description="Helical" evidence="8">
    <location>
        <begin position="158"/>
        <end position="176"/>
    </location>
</feature>
<feature type="transmembrane region" description="Helical" evidence="8">
    <location>
        <begin position="307"/>
        <end position="326"/>
    </location>
</feature>
<feature type="transmembrane region" description="Helical" evidence="8">
    <location>
        <begin position="222"/>
        <end position="242"/>
    </location>
</feature>
<evidence type="ECO:0000256" key="5">
    <source>
        <dbReference type="ARBA" id="ARBA00022692"/>
    </source>
</evidence>
<keyword evidence="6 8" id="KW-1133">Transmembrane helix</keyword>
<dbReference type="InterPro" id="IPR050297">
    <property type="entry name" value="LipidA_mod_glycosyltrf_83"/>
</dbReference>
<protein>
    <recommendedName>
        <fullName evidence="9">Glycosyltransferase RgtA/B/C/D-like domain-containing protein</fullName>
    </recommendedName>
</protein>
<feature type="transmembrane region" description="Helical" evidence="8">
    <location>
        <begin position="333"/>
        <end position="354"/>
    </location>
</feature>
<dbReference type="InterPro" id="IPR038731">
    <property type="entry name" value="RgtA/B/C-like"/>
</dbReference>
<keyword evidence="5 8" id="KW-0812">Transmembrane</keyword>
<reference evidence="11" key="1">
    <citation type="submission" date="2017-09" db="EMBL/GenBank/DDBJ databases">
        <title>Depth-based differentiation of microbial function through sediment-hosted aquifers and enrichment of novel symbionts in the deep terrestrial subsurface.</title>
        <authorList>
            <person name="Probst A.J."/>
            <person name="Ladd B."/>
            <person name="Jarett J.K."/>
            <person name="Geller-Mcgrath D.E."/>
            <person name="Sieber C.M.K."/>
            <person name="Emerson J.B."/>
            <person name="Anantharaman K."/>
            <person name="Thomas B.C."/>
            <person name="Malmstrom R."/>
            <person name="Stieglmeier M."/>
            <person name="Klingl A."/>
            <person name="Woyke T."/>
            <person name="Ryan C.M."/>
            <person name="Banfield J.F."/>
        </authorList>
    </citation>
    <scope>NUCLEOTIDE SEQUENCE [LARGE SCALE GENOMIC DNA]</scope>
</reference>
<feature type="domain" description="Glycosyltransferase RgtA/B/C/D-like" evidence="9">
    <location>
        <begin position="110"/>
        <end position="242"/>
    </location>
</feature>
<evidence type="ECO:0000256" key="4">
    <source>
        <dbReference type="ARBA" id="ARBA00022679"/>
    </source>
</evidence>
<feature type="transmembrane region" description="Helical" evidence="8">
    <location>
        <begin position="108"/>
        <end position="128"/>
    </location>
</feature>
<dbReference type="Pfam" id="PF13231">
    <property type="entry name" value="PMT_2"/>
    <property type="match status" value="1"/>
</dbReference>
<evidence type="ECO:0000256" key="7">
    <source>
        <dbReference type="ARBA" id="ARBA00023136"/>
    </source>
</evidence>
<dbReference type="EMBL" id="PFAF01000019">
    <property type="protein sequence ID" value="PIR99139.1"/>
    <property type="molecule type" value="Genomic_DNA"/>
</dbReference>
<feature type="transmembrane region" description="Helical" evidence="8">
    <location>
        <begin position="283"/>
        <end position="301"/>
    </location>
</feature>
<sequence length="480" mass="53894">MTTPKKQNKLSLIALAVIVVFGIFLRSYKIHEALGDWHSWRQADTASVAKEYVKAGKIDLMRPKFHDLSSIPSGLNNPEGWRMVELPLRDGLHAWLVMKFPNYGFLEWGRTLSIIFSTATIVIIYLVVLPLSGSVAALTSSLVFAILPYNMFYGRVILPEPMIVMFTILTLLAYIRYTDTRKLFWYATTLFSLTLALLLKPTALIVLLPMIGYFFASSGKTLKLFLSSAILPLLAIVPYMLWRRHIAAYPMGIPASSWLFNSNGIRFKGAWFRWLFGERIGKMILGYWGLIPLGFGIAKLGENKKETLVYGGLLLGAITYMAIIATGNVQHDYYQIQIMPTIAIFAGVGISYMLSLKQGLGKVFVSLLVLAILGLSTALSWYELKGYFWVNNRVMVEAGQYIDANSPSDALVIAPYQGDTAFLYQTNRRGWPIGGQIEDKINAGATYYATTTRDQEFNELKAKYSVLIENDRFAIIKLSK</sequence>
<name>A0A2H0VLB3_9BACT</name>
<keyword evidence="7 8" id="KW-0472">Membrane</keyword>
<dbReference type="GO" id="GO:0005886">
    <property type="term" value="C:plasma membrane"/>
    <property type="evidence" value="ECO:0007669"/>
    <property type="project" value="UniProtKB-SubCell"/>
</dbReference>
<evidence type="ECO:0000256" key="3">
    <source>
        <dbReference type="ARBA" id="ARBA00022676"/>
    </source>
</evidence>
<evidence type="ECO:0000256" key="6">
    <source>
        <dbReference type="ARBA" id="ARBA00022989"/>
    </source>
</evidence>